<dbReference type="InterPro" id="IPR017853">
    <property type="entry name" value="GH"/>
</dbReference>
<proteinExistence type="inferred from homology"/>
<keyword evidence="4" id="KW-0732">Signal</keyword>
<evidence type="ECO:0000313" key="10">
    <source>
        <dbReference type="RefSeq" id="XP_013790006.1"/>
    </source>
</evidence>
<dbReference type="InterPro" id="IPR033452">
    <property type="entry name" value="GH30_C"/>
</dbReference>
<feature type="domain" description="Glycosyl hydrolase family 30 beta sandwich" evidence="8">
    <location>
        <begin position="468"/>
        <end position="530"/>
    </location>
</feature>
<evidence type="ECO:0000256" key="2">
    <source>
        <dbReference type="ARBA" id="ARBA00005382"/>
    </source>
</evidence>
<evidence type="ECO:0000256" key="4">
    <source>
        <dbReference type="ARBA" id="ARBA00022729"/>
    </source>
</evidence>
<evidence type="ECO:0000256" key="5">
    <source>
        <dbReference type="ARBA" id="ARBA00022801"/>
    </source>
</evidence>
<dbReference type="InterPro" id="IPR033453">
    <property type="entry name" value="Glyco_hydro_30_TIM-barrel"/>
</dbReference>
<feature type="domain" description="Glycosyl hydrolase family 30 TIM-barrel" evidence="7">
    <location>
        <begin position="114"/>
        <end position="465"/>
    </location>
</feature>
<dbReference type="Pfam" id="PF02055">
    <property type="entry name" value="Glyco_hydro_30"/>
    <property type="match status" value="1"/>
</dbReference>
<evidence type="ECO:0000256" key="3">
    <source>
        <dbReference type="ARBA" id="ARBA00012658"/>
    </source>
</evidence>
<protein>
    <recommendedName>
        <fullName evidence="3 6">Glucosylceramidase</fullName>
        <ecNumber evidence="3 6">3.2.1.45</ecNumber>
    </recommendedName>
</protein>
<keyword evidence="6" id="KW-0443">Lipid metabolism</keyword>
<gene>
    <name evidence="10" type="primary">LOC106473865</name>
</gene>
<dbReference type="PRINTS" id="PR00843">
    <property type="entry name" value="GLHYDRLASE30"/>
</dbReference>
<keyword evidence="5 6" id="KW-0378">Hydrolase</keyword>
<keyword evidence="9" id="KW-1185">Reference proteome</keyword>
<evidence type="ECO:0000313" key="9">
    <source>
        <dbReference type="Proteomes" id="UP000694941"/>
    </source>
</evidence>
<dbReference type="InterPro" id="IPR001139">
    <property type="entry name" value="Glyco_hydro_30"/>
</dbReference>
<evidence type="ECO:0000256" key="6">
    <source>
        <dbReference type="RuleBase" id="RU361188"/>
    </source>
</evidence>
<keyword evidence="6" id="KW-0326">Glycosidase</keyword>
<dbReference type="SUPFAM" id="SSF51011">
    <property type="entry name" value="Glycosyl hydrolase domain"/>
    <property type="match status" value="2"/>
</dbReference>
<dbReference type="Proteomes" id="UP000694941">
    <property type="component" value="Unplaced"/>
</dbReference>
<dbReference type="SUPFAM" id="SSF51445">
    <property type="entry name" value="(Trans)glycosidases"/>
    <property type="match status" value="1"/>
</dbReference>
<dbReference type="PANTHER" id="PTHR11069">
    <property type="entry name" value="GLUCOSYLCERAMIDASE"/>
    <property type="match status" value="1"/>
</dbReference>
<organism evidence="9 10">
    <name type="scientific">Limulus polyphemus</name>
    <name type="common">Atlantic horseshoe crab</name>
    <dbReference type="NCBI Taxonomy" id="6850"/>
    <lineage>
        <taxon>Eukaryota</taxon>
        <taxon>Metazoa</taxon>
        <taxon>Ecdysozoa</taxon>
        <taxon>Arthropoda</taxon>
        <taxon>Chelicerata</taxon>
        <taxon>Merostomata</taxon>
        <taxon>Xiphosura</taxon>
        <taxon>Limulidae</taxon>
        <taxon>Limulus</taxon>
    </lineage>
</organism>
<name>A0ABM1BWH0_LIMPO</name>
<evidence type="ECO:0000256" key="1">
    <source>
        <dbReference type="ARBA" id="ARBA00001013"/>
    </source>
</evidence>
<accession>A0ABM1BWH0</accession>
<dbReference type="GeneID" id="106473865"/>
<evidence type="ECO:0000259" key="7">
    <source>
        <dbReference type="Pfam" id="PF02055"/>
    </source>
</evidence>
<sequence length="536" mass="60950">MIKTYCSPLFVLCTTITIIIIGFSEVCFTEQEVRRPCYSRDYGQGSIVCVCNSTYCDTFRPQLKPKPEILTVYESNKEGKRFYEKTVKFTYGSNLSGQYETVVTVNKSQKFQEILGFGGAFTDAAGINIVSLPKKMQDMLISSYFSPDGLEYSIGRVPIASCDFSTHDYSYDDIPGDFNLTYFQLTKEDHLYKIPLIQKAMNVSSFQILFYGSPWSSPAWMKTNENMTGKGTLKGEVGGKYYETWANYFVRFLKAYAAYNITFWGITAQNEPLNGFRDNFPFQCLGFTPDSQRDFIKFHLGPALEKAGFGPNKLQLMIMDDQRPLLPKWAEKVLQDPVAAKYVNGIGFHWYMNLVAPPKLLDITHEMFPNKFLLATEACEGSFPWQKNKVILGSWERAENYAHDIIQDLLHWSVGWVDWNLALDLRGGPNWVNNFVDSPVIVNATAKEFYKQPMYYVLGHFSKFIQRGSYRIGVSQTGSSGLEVAAFMTLNRTSVLVVVNRNANPVNLMIKDPELGHVVNTVSSHSIQTYVWQGKK</sequence>
<comment type="similarity">
    <text evidence="2 6">Belongs to the glycosyl hydrolase 30 family.</text>
</comment>
<dbReference type="PANTHER" id="PTHR11069:SF23">
    <property type="entry name" value="LYSOSOMAL ACID GLUCOSYLCERAMIDASE"/>
    <property type="match status" value="1"/>
</dbReference>
<comment type="catalytic activity">
    <reaction evidence="1">
        <text>a beta-D-glucosyl-(1&lt;-&gt;1')-N-acylsphing-4-enine + H2O = an N-acylsphing-4-enine + D-glucose</text>
        <dbReference type="Rhea" id="RHEA:13269"/>
        <dbReference type="ChEBI" id="CHEBI:4167"/>
        <dbReference type="ChEBI" id="CHEBI:15377"/>
        <dbReference type="ChEBI" id="CHEBI:22801"/>
        <dbReference type="ChEBI" id="CHEBI:52639"/>
        <dbReference type="EC" id="3.2.1.45"/>
    </reaction>
    <physiologicalReaction direction="left-to-right" evidence="1">
        <dbReference type="Rhea" id="RHEA:13270"/>
    </physiologicalReaction>
</comment>
<dbReference type="RefSeq" id="XP_013790006.1">
    <property type="nucleotide sequence ID" value="XM_013934552.2"/>
</dbReference>
<reference evidence="10" key="1">
    <citation type="submission" date="2025-08" db="UniProtKB">
        <authorList>
            <consortium name="RefSeq"/>
        </authorList>
    </citation>
    <scope>IDENTIFICATION</scope>
    <source>
        <tissue evidence="10">Muscle</tissue>
    </source>
</reference>
<evidence type="ECO:0000259" key="8">
    <source>
        <dbReference type="Pfam" id="PF17189"/>
    </source>
</evidence>
<dbReference type="EC" id="3.2.1.45" evidence="3 6"/>
<keyword evidence="6" id="KW-0746">Sphingolipid metabolism</keyword>
<dbReference type="Pfam" id="PF17189">
    <property type="entry name" value="Glyco_hydro_30C"/>
    <property type="match status" value="1"/>
</dbReference>
<dbReference type="Gene3D" id="3.20.20.80">
    <property type="entry name" value="Glycosidases"/>
    <property type="match status" value="1"/>
</dbReference>